<dbReference type="Proteomes" id="UP000792457">
    <property type="component" value="Unassembled WGS sequence"/>
</dbReference>
<organism evidence="4 5">
    <name type="scientific">Ladona fulva</name>
    <name type="common">Scarce chaser dragonfly</name>
    <name type="synonym">Libellula fulva</name>
    <dbReference type="NCBI Taxonomy" id="123851"/>
    <lineage>
        <taxon>Eukaryota</taxon>
        <taxon>Metazoa</taxon>
        <taxon>Ecdysozoa</taxon>
        <taxon>Arthropoda</taxon>
        <taxon>Hexapoda</taxon>
        <taxon>Insecta</taxon>
        <taxon>Pterygota</taxon>
        <taxon>Palaeoptera</taxon>
        <taxon>Odonata</taxon>
        <taxon>Epiprocta</taxon>
        <taxon>Anisoptera</taxon>
        <taxon>Libelluloidea</taxon>
        <taxon>Libellulidae</taxon>
        <taxon>Ladona</taxon>
    </lineage>
</organism>
<evidence type="ECO:0000313" key="5">
    <source>
        <dbReference type="Proteomes" id="UP000792457"/>
    </source>
</evidence>
<dbReference type="InterPro" id="IPR000618">
    <property type="entry name" value="Insect_cuticle"/>
</dbReference>
<feature type="signal peptide" evidence="3">
    <location>
        <begin position="1"/>
        <end position="16"/>
    </location>
</feature>
<evidence type="ECO:0000256" key="2">
    <source>
        <dbReference type="SAM" id="MobiDB-lite"/>
    </source>
</evidence>
<dbReference type="PANTHER" id="PTHR10380:SF196">
    <property type="entry name" value="CUTICULAR PROTEIN 72EA"/>
    <property type="match status" value="1"/>
</dbReference>
<proteinExistence type="predicted"/>
<name>A0A8K0KNP9_LADFU</name>
<dbReference type="GO" id="GO:0062129">
    <property type="term" value="C:chitin-based extracellular matrix"/>
    <property type="evidence" value="ECO:0007669"/>
    <property type="project" value="TreeGrafter"/>
</dbReference>
<dbReference type="PANTHER" id="PTHR10380">
    <property type="entry name" value="CUTICLE PROTEIN"/>
    <property type="match status" value="1"/>
</dbReference>
<evidence type="ECO:0000313" key="4">
    <source>
        <dbReference type="EMBL" id="KAG8235573.1"/>
    </source>
</evidence>
<feature type="chain" id="PRO_5035482318" description="Cuticle protein 6" evidence="3">
    <location>
        <begin position="17"/>
        <end position="267"/>
    </location>
</feature>
<gene>
    <name evidence="4" type="ORF">J437_LFUL013123</name>
</gene>
<sequence>MKLLVCLAVAVACTSAQLHVFPFPYVPFPYTAYSTYSVAPVTTATTQYHAQDSLGQFTFGHAGDGQARVEAKTLDGAVRGAYSYVDPTGKLINVHYLADGNGFRVVGANNLPVAPDVPEVPTADLPVGPEPVQDTPEVIAARADFEKKYAEAAEAAAAAPEEPAEAAAASRRRRRDTTTLPLLHPAPLVHTVHTVSALPAIKTTFKYKALEPVDAATPAHTKKLEVAEKEQQVISLPAVYSYALLKSDKEEEEEEKPVAITPFGYYI</sequence>
<keyword evidence="3" id="KW-0732">Signal</keyword>
<reference evidence="4" key="2">
    <citation type="submission" date="2017-10" db="EMBL/GenBank/DDBJ databases">
        <title>Ladona fulva Genome sequencing and assembly.</title>
        <authorList>
            <person name="Murali S."/>
            <person name="Richards S."/>
            <person name="Bandaranaike D."/>
            <person name="Bellair M."/>
            <person name="Blankenburg K."/>
            <person name="Chao H."/>
            <person name="Dinh H."/>
            <person name="Doddapaneni H."/>
            <person name="Dugan-Rocha S."/>
            <person name="Elkadiri S."/>
            <person name="Gnanaolivu R."/>
            <person name="Hernandez B."/>
            <person name="Skinner E."/>
            <person name="Javaid M."/>
            <person name="Lee S."/>
            <person name="Li M."/>
            <person name="Ming W."/>
            <person name="Munidasa M."/>
            <person name="Muniz J."/>
            <person name="Nguyen L."/>
            <person name="Hughes D."/>
            <person name="Osuji N."/>
            <person name="Pu L.-L."/>
            <person name="Puazo M."/>
            <person name="Qu C."/>
            <person name="Quiroz J."/>
            <person name="Raj R."/>
            <person name="Weissenberger G."/>
            <person name="Xin Y."/>
            <person name="Zou X."/>
            <person name="Han Y."/>
            <person name="Worley K."/>
            <person name="Muzny D."/>
            <person name="Gibbs R."/>
        </authorList>
    </citation>
    <scope>NUCLEOTIDE SEQUENCE</scope>
    <source>
        <strain evidence="4">Sampled in the wild</strain>
    </source>
</reference>
<dbReference type="PROSITE" id="PS51155">
    <property type="entry name" value="CHIT_BIND_RR_2"/>
    <property type="match status" value="1"/>
</dbReference>
<dbReference type="InterPro" id="IPR050468">
    <property type="entry name" value="Cuticle_Struct_Prot"/>
</dbReference>
<feature type="region of interest" description="Disordered" evidence="2">
    <location>
        <begin position="155"/>
        <end position="175"/>
    </location>
</feature>
<feature type="compositionally biased region" description="Low complexity" evidence="2">
    <location>
        <begin position="155"/>
        <end position="169"/>
    </location>
</feature>
<accession>A0A8K0KNP9</accession>
<dbReference type="OrthoDB" id="6515429at2759"/>
<keyword evidence="5" id="KW-1185">Reference proteome</keyword>
<dbReference type="AlphaFoldDB" id="A0A8K0KNP9"/>
<keyword evidence="1" id="KW-0193">Cuticle</keyword>
<comment type="caution">
    <text evidence="4">The sequence shown here is derived from an EMBL/GenBank/DDBJ whole genome shotgun (WGS) entry which is preliminary data.</text>
</comment>
<protein>
    <recommendedName>
        <fullName evidence="6">Cuticle protein 6</fullName>
    </recommendedName>
</protein>
<reference evidence="4" key="1">
    <citation type="submission" date="2013-04" db="EMBL/GenBank/DDBJ databases">
        <authorList>
            <person name="Qu J."/>
            <person name="Murali S.C."/>
            <person name="Bandaranaike D."/>
            <person name="Bellair M."/>
            <person name="Blankenburg K."/>
            <person name="Chao H."/>
            <person name="Dinh H."/>
            <person name="Doddapaneni H."/>
            <person name="Downs B."/>
            <person name="Dugan-Rocha S."/>
            <person name="Elkadiri S."/>
            <person name="Gnanaolivu R.D."/>
            <person name="Hernandez B."/>
            <person name="Javaid M."/>
            <person name="Jayaseelan J.C."/>
            <person name="Lee S."/>
            <person name="Li M."/>
            <person name="Ming W."/>
            <person name="Munidasa M."/>
            <person name="Muniz J."/>
            <person name="Nguyen L."/>
            <person name="Ongeri F."/>
            <person name="Osuji N."/>
            <person name="Pu L.-L."/>
            <person name="Puazo M."/>
            <person name="Qu C."/>
            <person name="Quiroz J."/>
            <person name="Raj R."/>
            <person name="Weissenberger G."/>
            <person name="Xin Y."/>
            <person name="Zou X."/>
            <person name="Han Y."/>
            <person name="Richards S."/>
            <person name="Worley K."/>
            <person name="Muzny D."/>
            <person name="Gibbs R."/>
        </authorList>
    </citation>
    <scope>NUCLEOTIDE SEQUENCE</scope>
    <source>
        <strain evidence="4">Sampled in the wild</strain>
    </source>
</reference>
<dbReference type="Pfam" id="PF00379">
    <property type="entry name" value="Chitin_bind_4"/>
    <property type="match status" value="1"/>
</dbReference>
<evidence type="ECO:0008006" key="6">
    <source>
        <dbReference type="Google" id="ProtNLM"/>
    </source>
</evidence>
<evidence type="ECO:0000256" key="3">
    <source>
        <dbReference type="SAM" id="SignalP"/>
    </source>
</evidence>
<dbReference type="EMBL" id="KZ308925">
    <property type="protein sequence ID" value="KAG8235573.1"/>
    <property type="molecule type" value="Genomic_DNA"/>
</dbReference>
<dbReference type="GO" id="GO:0008010">
    <property type="term" value="F:structural constituent of chitin-based larval cuticle"/>
    <property type="evidence" value="ECO:0007669"/>
    <property type="project" value="TreeGrafter"/>
</dbReference>
<evidence type="ECO:0000256" key="1">
    <source>
        <dbReference type="PROSITE-ProRule" id="PRU00497"/>
    </source>
</evidence>